<dbReference type="AlphaFoldDB" id="A0A498C5T6"/>
<dbReference type="PANTHER" id="PTHR42901">
    <property type="entry name" value="ALCOHOL DEHYDROGENASE"/>
    <property type="match status" value="1"/>
</dbReference>
<dbReference type="GO" id="GO:0016491">
    <property type="term" value="F:oxidoreductase activity"/>
    <property type="evidence" value="ECO:0007669"/>
    <property type="project" value="UniProtKB-KW"/>
</dbReference>
<keyword evidence="5" id="KW-1185">Reference proteome</keyword>
<comment type="caution">
    <text evidence="4">The sequence shown here is derived from an EMBL/GenBank/DDBJ whole genome shotgun (WGS) entry which is preliminary data.</text>
</comment>
<evidence type="ECO:0000313" key="4">
    <source>
        <dbReference type="EMBL" id="RLK50357.1"/>
    </source>
</evidence>
<dbReference type="InterPro" id="IPR057326">
    <property type="entry name" value="KR_dom"/>
</dbReference>
<proteinExistence type="inferred from homology"/>
<evidence type="ECO:0000313" key="5">
    <source>
        <dbReference type="Proteomes" id="UP000275461"/>
    </source>
</evidence>
<dbReference type="PANTHER" id="PTHR42901:SF1">
    <property type="entry name" value="ALCOHOL DEHYDROGENASE"/>
    <property type="match status" value="1"/>
</dbReference>
<dbReference type="RefSeq" id="WP_121440850.1">
    <property type="nucleotide sequence ID" value="NZ_RCDA01000001.1"/>
</dbReference>
<dbReference type="EMBL" id="RCDA01000001">
    <property type="protein sequence ID" value="RLK50357.1"/>
    <property type="molecule type" value="Genomic_DNA"/>
</dbReference>
<evidence type="ECO:0000259" key="3">
    <source>
        <dbReference type="SMART" id="SM00822"/>
    </source>
</evidence>
<dbReference type="SUPFAM" id="SSF51735">
    <property type="entry name" value="NAD(P)-binding Rossmann-fold domains"/>
    <property type="match status" value="1"/>
</dbReference>
<protein>
    <submittedName>
        <fullName evidence="4">NAD(P)-dependent dehydrogenase (Short-subunit alcohol dehydrogenase family)</fullName>
    </submittedName>
</protein>
<dbReference type="OrthoDB" id="9794387at2"/>
<dbReference type="InterPro" id="IPR036291">
    <property type="entry name" value="NAD(P)-bd_dom_sf"/>
</dbReference>
<reference evidence="4 5" key="1">
    <citation type="submission" date="2018-10" db="EMBL/GenBank/DDBJ databases">
        <title>Genomic Encyclopedia of Type Strains, Phase IV (KMG-IV): sequencing the most valuable type-strain genomes for metagenomic binning, comparative biology and taxonomic classification.</title>
        <authorList>
            <person name="Goeker M."/>
        </authorList>
    </citation>
    <scope>NUCLEOTIDE SEQUENCE [LARGE SCALE GENOMIC DNA]</scope>
    <source>
        <strain evidence="4 5">DSM 12769</strain>
    </source>
</reference>
<dbReference type="SMART" id="SM00822">
    <property type="entry name" value="PKS_KR"/>
    <property type="match status" value="1"/>
</dbReference>
<evidence type="ECO:0000256" key="1">
    <source>
        <dbReference type="ARBA" id="ARBA00006484"/>
    </source>
</evidence>
<dbReference type="PRINTS" id="PR00081">
    <property type="entry name" value="GDHRDH"/>
</dbReference>
<dbReference type="InterPro" id="IPR002347">
    <property type="entry name" value="SDR_fam"/>
</dbReference>
<comment type="similarity">
    <text evidence="1">Belongs to the short-chain dehydrogenases/reductases (SDR) family.</text>
</comment>
<dbReference type="Pfam" id="PF00106">
    <property type="entry name" value="adh_short"/>
    <property type="match status" value="1"/>
</dbReference>
<organism evidence="4 5">
    <name type="scientific">Alkalispirillum mobile</name>
    <dbReference type="NCBI Taxonomy" id="85925"/>
    <lineage>
        <taxon>Bacteria</taxon>
        <taxon>Pseudomonadati</taxon>
        <taxon>Pseudomonadota</taxon>
        <taxon>Gammaproteobacteria</taxon>
        <taxon>Chromatiales</taxon>
        <taxon>Ectothiorhodospiraceae</taxon>
        <taxon>Alkalispirillum</taxon>
    </lineage>
</organism>
<evidence type="ECO:0000256" key="2">
    <source>
        <dbReference type="ARBA" id="ARBA00023002"/>
    </source>
</evidence>
<dbReference type="Proteomes" id="UP000275461">
    <property type="component" value="Unassembled WGS sequence"/>
</dbReference>
<dbReference type="Gene3D" id="3.40.50.720">
    <property type="entry name" value="NAD(P)-binding Rossmann-like Domain"/>
    <property type="match status" value="1"/>
</dbReference>
<feature type="domain" description="Ketoreductase" evidence="3">
    <location>
        <begin position="4"/>
        <end position="184"/>
    </location>
</feature>
<gene>
    <name evidence="4" type="ORF">DFR31_0253</name>
</gene>
<sequence length="257" mass="27914">MTQDLSLVTGGGSGLGRALALELAACGHRVIITGRRSTPLEEVAQEAEPGAILPVVADISDAEGRQRLVAVVSAQGGQLRHLVHNAGVIEPIRPLAEVTPDDWQHNQAINVAGPLFLTQALLPALQNGGRVLHISSGAAHSPIPGWGAYCAAKAALHMLYQCLDEELRDRGVRVGSLRPGVVDTPMQARIRESSRQDFPLVERFRAMHRDGALRPAVEVARFARWVLQDTDDDRYAATEWNISDEAHTEAWKTAQQR</sequence>
<keyword evidence="2" id="KW-0560">Oxidoreductase</keyword>
<name>A0A498C5T6_9GAMM</name>
<accession>A0A498C5T6</accession>